<dbReference type="PANTHER" id="PTHR10073:SF47">
    <property type="entry name" value="DNA MISMATCH REPAIR PROTEIN MLH3"/>
    <property type="match status" value="1"/>
</dbReference>
<dbReference type="InterPro" id="IPR020568">
    <property type="entry name" value="Ribosomal_Su5_D2-typ_SF"/>
</dbReference>
<dbReference type="Gene3D" id="3.30.565.10">
    <property type="entry name" value="Histidine kinase-like ATPase, C-terminal domain"/>
    <property type="match status" value="1"/>
</dbReference>
<evidence type="ECO:0000259" key="4">
    <source>
        <dbReference type="SMART" id="SM00853"/>
    </source>
</evidence>
<name>A0AAF0X0V1_DAUCS</name>
<dbReference type="InterPro" id="IPR014721">
    <property type="entry name" value="Ribsml_uS5_D2-typ_fold_subgr"/>
</dbReference>
<dbReference type="FunFam" id="3.30.1370.100:FF:000007">
    <property type="entry name" value="MUTL protein homolog 3"/>
    <property type="match status" value="1"/>
</dbReference>
<dbReference type="InterPro" id="IPR037198">
    <property type="entry name" value="MutL_C_sf"/>
</dbReference>
<dbReference type="GO" id="GO:0006298">
    <property type="term" value="P:mismatch repair"/>
    <property type="evidence" value="ECO:0007669"/>
    <property type="project" value="InterPro"/>
</dbReference>
<dbReference type="PANTHER" id="PTHR10073">
    <property type="entry name" value="DNA MISMATCH REPAIR PROTEIN MLH, PMS, MUTL"/>
    <property type="match status" value="1"/>
</dbReference>
<accession>A0AAF0X0V1</accession>
<dbReference type="Gene3D" id="3.30.1370.100">
    <property type="entry name" value="MutL, C-terminal domain, regulatory subdomain"/>
    <property type="match status" value="1"/>
</dbReference>
<feature type="domain" description="DNA mismatch repair protein S5" evidence="5">
    <location>
        <begin position="185"/>
        <end position="320"/>
    </location>
</feature>
<dbReference type="Proteomes" id="UP000077755">
    <property type="component" value="Chromosome 5"/>
</dbReference>
<organism evidence="6 7">
    <name type="scientific">Daucus carota subsp. sativus</name>
    <name type="common">Carrot</name>
    <dbReference type="NCBI Taxonomy" id="79200"/>
    <lineage>
        <taxon>Eukaryota</taxon>
        <taxon>Viridiplantae</taxon>
        <taxon>Streptophyta</taxon>
        <taxon>Embryophyta</taxon>
        <taxon>Tracheophyta</taxon>
        <taxon>Spermatophyta</taxon>
        <taxon>Magnoliopsida</taxon>
        <taxon>eudicotyledons</taxon>
        <taxon>Gunneridae</taxon>
        <taxon>Pentapetalae</taxon>
        <taxon>asterids</taxon>
        <taxon>campanulids</taxon>
        <taxon>Apiales</taxon>
        <taxon>Apiaceae</taxon>
        <taxon>Apioideae</taxon>
        <taxon>Scandiceae</taxon>
        <taxon>Daucinae</taxon>
        <taxon>Daucus</taxon>
        <taxon>Daucus sect. Daucus</taxon>
    </lineage>
</organism>
<evidence type="ECO:0000313" key="7">
    <source>
        <dbReference type="Proteomes" id="UP000077755"/>
    </source>
</evidence>
<dbReference type="Pfam" id="PF08676">
    <property type="entry name" value="MutL_C"/>
    <property type="match status" value="1"/>
</dbReference>
<dbReference type="SMART" id="SM00853">
    <property type="entry name" value="MutL_C"/>
    <property type="match status" value="1"/>
</dbReference>
<sequence>MVRGIIKPLPETVKSSVRSGVLVYDFTRVVEELIYNSLDAGATKVFVAVAVGTGYIKVTDNGCGITRDGLVLLGERYATSKFDLIGDKDTTAGSFGSRGEALGSISDVSLLEIVTKAHGRPNGYRKVMKGCKCLYLGIDDNRHDVGTTVTVHDLFYNQPVRRKQLQSSEDELLSAHPSSSPLPLLKSGLGLDPSIMLHEFDVSDGILKISGYISGPGKTFPGKAVQYVYINSRFVWKGPIHKLLSQLAAKFDDIGTSNDFSGPGNGKRSRSQTNPSYILNLSCPSSLYDLTFEPSKTSAEFKDWDHILTFLEKAITNIWNKCMLNGHCLSDDALRNDNTWKEGINSVTTEDMESHYEKKRKRCEHQLYQAALEVPLHRKMLKESFNYMSPCSGNTFSGLKSSRTTSESEKNQEKISSTAQLCDGALSLFREAIDQENGCHLEAPVSKVYFAEDHLFENKVTAEISNEHMDSLMEAKCNMSHIDDDGITDMLAVSGSAHCFEASNDVEEISDTLNVNKYFLKGCSSRRGLSPGKAFSLSKGINFKSKGLESQEHCTDRACEVGVRVVVDSPIHESGKDERASVWCSPGFTNKDVMFMGPDTTTRAPMQLFQMVACFDEDTDLSLDLGNQFQKYGPRESSSKFGWSCVTPDSSAETKFMEADHVSNDAVQDKCKMNSYHYSGDKGCISGFDNMGYNFGHLNCFASSRIEDSGLGDYPSSQKDACDFRVDDVEYDFLPNVFDFHSDKVKGSCSKPVDRDKGRSDAASSSRVFLWNNEDANADGRSEIRGGEKAYGKRPRSHSAPPYYRGKKKFSILNSLSYTEALNAQVVSTHDASILKGFNEAQDCETPTDFQNFHANMHSEVHAPAFESKVQSKFRNCFNDIKLHYLAKYKYLSEENSNNLHNKDADILDISSGILHLAGDVLVPKVIEKDALRGAKVLQQVDRKYIPVVGGGVLAFIDQHAADERIRLEELRSKVLAGEMKTMTYLDVEQELVLPEFGHQLLQNYAELIRNWGWICSINTQSSRNFKKNLKLLHSQSSVATLIAVPCILGVNLTDGDLLEFLQQLSDTDGTSTVPPSVIRVLNFKACRGAIMFGDVLLPSECSLIVEELKQTSLCFQCAHGRPTTAPLVNLELLHEQILKLGLRGSSNELWQGLRRHEVSLKRAVQRLDAARDH</sequence>
<dbReference type="InterPro" id="IPR042120">
    <property type="entry name" value="MutL_C_dimsub"/>
</dbReference>
<dbReference type="GO" id="GO:0032300">
    <property type="term" value="C:mismatch repair complex"/>
    <property type="evidence" value="ECO:0007669"/>
    <property type="project" value="InterPro"/>
</dbReference>
<dbReference type="GO" id="GO:0016887">
    <property type="term" value="F:ATP hydrolysis activity"/>
    <property type="evidence" value="ECO:0007669"/>
    <property type="project" value="InterPro"/>
</dbReference>
<dbReference type="InterPro" id="IPR038973">
    <property type="entry name" value="MutL/Mlh/Pms-like"/>
</dbReference>
<dbReference type="SMART" id="SM01340">
    <property type="entry name" value="DNA_mis_repair"/>
    <property type="match status" value="1"/>
</dbReference>
<dbReference type="GO" id="GO:0140664">
    <property type="term" value="F:ATP-dependent DNA damage sensor activity"/>
    <property type="evidence" value="ECO:0007669"/>
    <property type="project" value="InterPro"/>
</dbReference>
<evidence type="ECO:0000256" key="2">
    <source>
        <dbReference type="ARBA" id="ARBA00022763"/>
    </source>
</evidence>
<dbReference type="Gene3D" id="3.30.1540.20">
    <property type="entry name" value="MutL, C-terminal domain, dimerisation subdomain"/>
    <property type="match status" value="1"/>
</dbReference>
<evidence type="ECO:0000256" key="1">
    <source>
        <dbReference type="ARBA" id="ARBA00006082"/>
    </source>
</evidence>
<dbReference type="SUPFAM" id="SSF118116">
    <property type="entry name" value="DNA mismatch repair protein MutL"/>
    <property type="match status" value="1"/>
</dbReference>
<dbReference type="InterPro" id="IPR014790">
    <property type="entry name" value="MutL_C"/>
</dbReference>
<dbReference type="SUPFAM" id="SSF55874">
    <property type="entry name" value="ATPase domain of HSP90 chaperone/DNA topoisomerase II/histidine kinase"/>
    <property type="match status" value="1"/>
</dbReference>
<keyword evidence="7" id="KW-1185">Reference proteome</keyword>
<proteinExistence type="inferred from homology"/>
<dbReference type="SUPFAM" id="SSF54211">
    <property type="entry name" value="Ribosomal protein S5 domain 2-like"/>
    <property type="match status" value="1"/>
</dbReference>
<feature type="compositionally biased region" description="Basic and acidic residues" evidence="3">
    <location>
        <begin position="781"/>
        <end position="791"/>
    </location>
</feature>
<evidence type="ECO:0000259" key="5">
    <source>
        <dbReference type="SMART" id="SM01340"/>
    </source>
</evidence>
<evidence type="ECO:0008006" key="8">
    <source>
        <dbReference type="Google" id="ProtNLM"/>
    </source>
</evidence>
<dbReference type="GO" id="GO:0005524">
    <property type="term" value="F:ATP binding"/>
    <property type="evidence" value="ECO:0007669"/>
    <property type="project" value="InterPro"/>
</dbReference>
<dbReference type="InterPro" id="IPR013507">
    <property type="entry name" value="DNA_mismatch_S5_2-like"/>
</dbReference>
<dbReference type="Pfam" id="PF01119">
    <property type="entry name" value="DNA_mis_repair"/>
    <property type="match status" value="1"/>
</dbReference>
<reference evidence="6" key="2">
    <citation type="submission" date="2022-03" db="EMBL/GenBank/DDBJ databases">
        <title>Draft title - Genomic analysis of global carrot germplasm unveils the trajectory of domestication and the origin of high carotenoid orange carrot.</title>
        <authorList>
            <person name="Iorizzo M."/>
            <person name="Ellison S."/>
            <person name="Senalik D."/>
            <person name="Macko-Podgorni A."/>
            <person name="Grzebelus D."/>
            <person name="Bostan H."/>
            <person name="Rolling W."/>
            <person name="Curaba J."/>
            <person name="Simon P."/>
        </authorList>
    </citation>
    <scope>NUCLEOTIDE SEQUENCE</scope>
    <source>
        <tissue evidence="6">Leaf</tissue>
    </source>
</reference>
<feature type="domain" description="MutL C-terminal dimerisation" evidence="4">
    <location>
        <begin position="937"/>
        <end position="1097"/>
    </location>
</feature>
<dbReference type="Pfam" id="PF13589">
    <property type="entry name" value="HATPase_c_3"/>
    <property type="match status" value="1"/>
</dbReference>
<evidence type="ECO:0000313" key="6">
    <source>
        <dbReference type="EMBL" id="WOG99725.1"/>
    </source>
</evidence>
<dbReference type="InterPro" id="IPR036890">
    <property type="entry name" value="HATPase_C_sf"/>
</dbReference>
<keyword evidence="2" id="KW-0227">DNA damage</keyword>
<dbReference type="InterPro" id="IPR042121">
    <property type="entry name" value="MutL_C_regsub"/>
</dbReference>
<comment type="similarity">
    <text evidence="1">Belongs to the DNA mismatch repair MutL/HexB family.</text>
</comment>
<dbReference type="GO" id="GO:0030983">
    <property type="term" value="F:mismatched DNA binding"/>
    <property type="evidence" value="ECO:0007669"/>
    <property type="project" value="InterPro"/>
</dbReference>
<evidence type="ECO:0000256" key="3">
    <source>
        <dbReference type="SAM" id="MobiDB-lite"/>
    </source>
</evidence>
<dbReference type="EMBL" id="CP093347">
    <property type="protein sequence ID" value="WOG99725.1"/>
    <property type="molecule type" value="Genomic_DNA"/>
</dbReference>
<feature type="region of interest" description="Disordered" evidence="3">
    <location>
        <begin position="781"/>
        <end position="801"/>
    </location>
</feature>
<protein>
    <recommendedName>
        <fullName evidence="8">MutL C-terminal dimerisation domain-containing protein</fullName>
    </recommendedName>
</protein>
<reference evidence="6" key="1">
    <citation type="journal article" date="2016" name="Nat. Genet.">
        <title>A high-quality carrot genome assembly provides new insights into carotenoid accumulation and asterid genome evolution.</title>
        <authorList>
            <person name="Iorizzo M."/>
            <person name="Ellison S."/>
            <person name="Senalik D."/>
            <person name="Zeng P."/>
            <person name="Satapoomin P."/>
            <person name="Huang J."/>
            <person name="Bowman M."/>
            <person name="Iovene M."/>
            <person name="Sanseverino W."/>
            <person name="Cavagnaro P."/>
            <person name="Yildiz M."/>
            <person name="Macko-Podgorni A."/>
            <person name="Moranska E."/>
            <person name="Grzebelus E."/>
            <person name="Grzebelus D."/>
            <person name="Ashrafi H."/>
            <person name="Zheng Z."/>
            <person name="Cheng S."/>
            <person name="Spooner D."/>
            <person name="Van Deynze A."/>
            <person name="Simon P."/>
        </authorList>
    </citation>
    <scope>NUCLEOTIDE SEQUENCE</scope>
    <source>
        <tissue evidence="6">Leaf</tissue>
    </source>
</reference>
<dbReference type="Gene3D" id="3.30.230.10">
    <property type="match status" value="1"/>
</dbReference>
<gene>
    <name evidence="6" type="ORF">DCAR_0519080</name>
</gene>
<dbReference type="AlphaFoldDB" id="A0AAF0X0V1"/>